<feature type="compositionally biased region" description="Basic and acidic residues" evidence="7">
    <location>
        <begin position="676"/>
        <end position="688"/>
    </location>
</feature>
<keyword evidence="5" id="KW-0067">ATP-binding</keyword>
<comment type="similarity">
    <text evidence="1">Belongs to the folylpolyglutamate synthase family.</text>
</comment>
<organism evidence="8 9">
    <name type="scientific">Nothophoma quercina</name>
    <dbReference type="NCBI Taxonomy" id="749835"/>
    <lineage>
        <taxon>Eukaryota</taxon>
        <taxon>Fungi</taxon>
        <taxon>Dikarya</taxon>
        <taxon>Ascomycota</taxon>
        <taxon>Pezizomycotina</taxon>
        <taxon>Dothideomycetes</taxon>
        <taxon>Pleosporomycetidae</taxon>
        <taxon>Pleosporales</taxon>
        <taxon>Pleosporineae</taxon>
        <taxon>Didymellaceae</taxon>
        <taxon>Nothophoma</taxon>
    </lineage>
</organism>
<feature type="compositionally biased region" description="Polar residues" evidence="7">
    <location>
        <begin position="728"/>
        <end position="749"/>
    </location>
</feature>
<evidence type="ECO:0000256" key="1">
    <source>
        <dbReference type="ARBA" id="ARBA00008276"/>
    </source>
</evidence>
<keyword evidence="6" id="KW-0460">Magnesium</keyword>
<evidence type="ECO:0000256" key="5">
    <source>
        <dbReference type="ARBA" id="ARBA00022840"/>
    </source>
</evidence>
<feature type="compositionally biased region" description="Basic and acidic residues" evidence="7">
    <location>
        <begin position="612"/>
        <end position="632"/>
    </location>
</feature>
<comment type="caution">
    <text evidence="8">The sequence shown here is derived from an EMBL/GenBank/DDBJ whole genome shotgun (WGS) entry which is preliminary data.</text>
</comment>
<evidence type="ECO:0000256" key="2">
    <source>
        <dbReference type="ARBA" id="ARBA00022598"/>
    </source>
</evidence>
<feature type="compositionally biased region" description="Polar residues" evidence="7">
    <location>
        <begin position="694"/>
        <end position="704"/>
    </location>
</feature>
<feature type="region of interest" description="Disordered" evidence="7">
    <location>
        <begin position="817"/>
        <end position="883"/>
    </location>
</feature>
<feature type="compositionally biased region" description="Basic and acidic residues" evidence="7">
    <location>
        <begin position="645"/>
        <end position="655"/>
    </location>
</feature>
<dbReference type="InterPro" id="IPR018109">
    <property type="entry name" value="Folylpolyglutamate_synth_CS"/>
</dbReference>
<dbReference type="EMBL" id="JAKIXB020000018">
    <property type="protein sequence ID" value="KAL1600265.1"/>
    <property type="molecule type" value="Genomic_DNA"/>
</dbReference>
<keyword evidence="3" id="KW-0479">Metal-binding</keyword>
<dbReference type="Gene3D" id="3.90.190.20">
    <property type="entry name" value="Mur ligase, C-terminal domain"/>
    <property type="match status" value="1"/>
</dbReference>
<dbReference type="InterPro" id="IPR036615">
    <property type="entry name" value="Mur_ligase_C_dom_sf"/>
</dbReference>
<dbReference type="InterPro" id="IPR001645">
    <property type="entry name" value="Folylpolyglutamate_synth"/>
</dbReference>
<dbReference type="Proteomes" id="UP001521222">
    <property type="component" value="Unassembled WGS sequence"/>
</dbReference>
<dbReference type="InterPro" id="IPR036565">
    <property type="entry name" value="Mur-like_cat_sf"/>
</dbReference>
<evidence type="ECO:0000256" key="7">
    <source>
        <dbReference type="SAM" id="MobiDB-lite"/>
    </source>
</evidence>
<dbReference type="SUPFAM" id="SSF53623">
    <property type="entry name" value="MurD-like peptide ligases, catalytic domain"/>
    <property type="match status" value="1"/>
</dbReference>
<feature type="compositionally biased region" description="Basic and acidic residues" evidence="7">
    <location>
        <begin position="776"/>
        <end position="792"/>
    </location>
</feature>
<feature type="region of interest" description="Disordered" evidence="7">
    <location>
        <begin position="581"/>
        <end position="805"/>
    </location>
</feature>
<keyword evidence="2" id="KW-0436">Ligase</keyword>
<evidence type="ECO:0000256" key="4">
    <source>
        <dbReference type="ARBA" id="ARBA00022741"/>
    </source>
</evidence>
<reference evidence="8 9" key="1">
    <citation type="submission" date="2024-02" db="EMBL/GenBank/DDBJ databases">
        <title>De novo assembly and annotation of 12 fungi associated with fruit tree decline syndrome in Ontario, Canada.</title>
        <authorList>
            <person name="Sulman M."/>
            <person name="Ellouze W."/>
            <person name="Ilyukhin E."/>
        </authorList>
    </citation>
    <scope>NUCLEOTIDE SEQUENCE [LARGE SCALE GENOMIC DNA]</scope>
    <source>
        <strain evidence="8 9">M97-236</strain>
    </source>
</reference>
<proteinExistence type="inferred from homology"/>
<dbReference type="PROSITE" id="PS01012">
    <property type="entry name" value="FOLYLPOLYGLU_SYNT_2"/>
    <property type="match status" value="1"/>
</dbReference>
<keyword evidence="9" id="KW-1185">Reference proteome</keyword>
<dbReference type="PANTHER" id="PTHR11136:SF0">
    <property type="entry name" value="DIHYDROFOLATE SYNTHETASE-RELATED"/>
    <property type="match status" value="1"/>
</dbReference>
<feature type="compositionally biased region" description="Basic and acidic residues" evidence="7">
    <location>
        <begin position="828"/>
        <end position="839"/>
    </location>
</feature>
<evidence type="ECO:0000313" key="9">
    <source>
        <dbReference type="Proteomes" id="UP001521222"/>
    </source>
</evidence>
<dbReference type="Gene3D" id="3.40.1190.10">
    <property type="entry name" value="Mur-like, catalytic domain"/>
    <property type="match status" value="1"/>
</dbReference>
<dbReference type="PANTHER" id="PTHR11136">
    <property type="entry name" value="FOLYLPOLYGLUTAMATE SYNTHASE-RELATED"/>
    <property type="match status" value="1"/>
</dbReference>
<evidence type="ECO:0000256" key="3">
    <source>
        <dbReference type="ARBA" id="ARBA00022723"/>
    </source>
</evidence>
<feature type="compositionally biased region" description="Low complexity" evidence="7">
    <location>
        <begin position="750"/>
        <end position="761"/>
    </location>
</feature>
<dbReference type="NCBIfam" id="TIGR01499">
    <property type="entry name" value="folC"/>
    <property type="match status" value="1"/>
</dbReference>
<evidence type="ECO:0000256" key="6">
    <source>
        <dbReference type="ARBA" id="ARBA00022842"/>
    </source>
</evidence>
<sequence>MAKIQPGLERITALLKDVDFPWRSIHVAGTNGKGSICHYASSLMVGRSIKTGKFTSPHLVDRWDCISIDGQSVAESKFRVVERHFQKKNANQQIGASPFEILTATAFTIFNDAKVKVGIVEVGMGGRLDTTNILNNQAVSVISKIARDHEGFLGNTLAEIAGHKAGILRPSIPYIVNSANETNVQTVIQDYAQEIGAGPRLTVTDFELTKRLYETNKWQRVIQNLAPFQEENLKMAVTAVIQTLHSMDQGPQGALRDLSKTLIANAKNHHHGRQEFIRAAPVFRDPNERRNHILVDGAHNPDAATALDGFVRQTLRHGQSPAKERPSSGWPVTWVLAMTEGKDAHRYLATLLKPGDKVVATTFGPVDGMPWVKPMDPKKLLEVAKSVQPEITGVHVPVMGPLRALCTAKYLSDQAAAWSPIVLTGSLYLVGDLHRELRSRPAKTWWTDTDEATTADRELFLSIQAEERERVSALLSSTQQGSGEPETPETEEQRKLQEELDALTREVQGLEVEEMRLAGDNSNTSGDVASLSAADRLVHEERRFAELHSTPEQLAAQIARAEKAESDLARHEKLMEIAQQERQARLDKRSRQKERLEARRERRAERRRQLKKTTEEREARAEELHAYRRERGPVGLSRKVNIGEPRPEGKAHEYIQEAGSTSDKGRASLSSAPSAGKEDARGGDEKPQDALSILTANRTKTLSFGSIKPSEGDVTKDFSIHTHEAPASVSSQTESKNLFFGNSTSKSENATPTPTSADTSAVGNTGDALSGNAAPRDPRDRLKTSAERYSHERRAKRERFPKTHCVNFKPTTIKIHKHYANAAGPGEGKTKEPLDDRKNKAWFTQLNNKDSKYGMHGPNPTSYFKHDDSTKKGDNSGDPFGSD</sequence>
<feature type="compositionally biased region" description="Basic and acidic residues" evidence="7">
    <location>
        <begin position="710"/>
        <end position="724"/>
    </location>
</feature>
<feature type="compositionally biased region" description="Basic and acidic residues" evidence="7">
    <location>
        <begin position="582"/>
        <end position="604"/>
    </location>
</feature>
<keyword evidence="4" id="KW-0547">Nucleotide-binding</keyword>
<evidence type="ECO:0000313" key="8">
    <source>
        <dbReference type="EMBL" id="KAL1600265.1"/>
    </source>
</evidence>
<feature type="compositionally biased region" description="Basic and acidic residues" evidence="7">
    <location>
        <begin position="864"/>
        <end position="875"/>
    </location>
</feature>
<feature type="compositionally biased region" description="Polar residues" evidence="7">
    <location>
        <begin position="658"/>
        <end position="673"/>
    </location>
</feature>
<dbReference type="SUPFAM" id="SSF53244">
    <property type="entry name" value="MurD-like peptide ligases, peptide-binding domain"/>
    <property type="match status" value="1"/>
</dbReference>
<gene>
    <name evidence="8" type="primary">FOL3</name>
    <name evidence="8" type="ORF">SLS59_005889</name>
</gene>
<accession>A0ABR3R753</accession>
<protein>
    <submittedName>
        <fullName evidence="8">Folylpolyglutamate synthase</fullName>
    </submittedName>
</protein>
<name>A0ABR3R753_9PLEO</name>
<feature type="region of interest" description="Disordered" evidence="7">
    <location>
        <begin position="471"/>
        <end position="495"/>
    </location>
</feature>